<dbReference type="PANTHER" id="PTHR30603">
    <property type="entry name" value="RNA POLYMERASE SIGMA FACTOR RPO"/>
    <property type="match status" value="1"/>
</dbReference>
<evidence type="ECO:0000313" key="7">
    <source>
        <dbReference type="EMBL" id="MBB3060381.1"/>
    </source>
</evidence>
<name>A0A7W4WB86_9GAMM</name>
<feature type="compositionally biased region" description="Basic and acidic residues" evidence="5">
    <location>
        <begin position="1"/>
        <end position="21"/>
    </location>
</feature>
<dbReference type="RefSeq" id="WP_183457706.1">
    <property type="nucleotide sequence ID" value="NZ_JACHWZ010000004.1"/>
</dbReference>
<evidence type="ECO:0000259" key="6">
    <source>
        <dbReference type="PROSITE" id="PS00715"/>
    </source>
</evidence>
<evidence type="ECO:0000256" key="5">
    <source>
        <dbReference type="SAM" id="MobiDB-lite"/>
    </source>
</evidence>
<evidence type="ECO:0000256" key="4">
    <source>
        <dbReference type="ARBA" id="ARBA00023163"/>
    </source>
</evidence>
<feature type="region of interest" description="Disordered" evidence="5">
    <location>
        <begin position="1"/>
        <end position="61"/>
    </location>
</feature>
<dbReference type="PROSITE" id="PS00715">
    <property type="entry name" value="SIGMA70_1"/>
    <property type="match status" value="1"/>
</dbReference>
<evidence type="ECO:0000256" key="3">
    <source>
        <dbReference type="ARBA" id="ARBA00023125"/>
    </source>
</evidence>
<dbReference type="InterPro" id="IPR013325">
    <property type="entry name" value="RNA_pol_sigma_r2"/>
</dbReference>
<dbReference type="SUPFAM" id="SSF88946">
    <property type="entry name" value="Sigma2 domain of RNA polymerase sigma factors"/>
    <property type="match status" value="1"/>
</dbReference>
<dbReference type="CDD" id="cd06171">
    <property type="entry name" value="Sigma70_r4"/>
    <property type="match status" value="1"/>
</dbReference>
<keyword evidence="3" id="KW-0238">DNA-binding</keyword>
<dbReference type="GO" id="GO:0006352">
    <property type="term" value="P:DNA-templated transcription initiation"/>
    <property type="evidence" value="ECO:0007669"/>
    <property type="project" value="InterPro"/>
</dbReference>
<dbReference type="AlphaFoldDB" id="A0A7W4WB86"/>
<dbReference type="InterPro" id="IPR007630">
    <property type="entry name" value="RNA_pol_sigma70_r4"/>
</dbReference>
<gene>
    <name evidence="7" type="ORF">FHS09_001196</name>
</gene>
<comment type="caution">
    <text evidence="7">The sequence shown here is derived from an EMBL/GenBank/DDBJ whole genome shotgun (WGS) entry which is preliminary data.</text>
</comment>
<dbReference type="EMBL" id="JACHWZ010000004">
    <property type="protein sequence ID" value="MBB3060381.1"/>
    <property type="molecule type" value="Genomic_DNA"/>
</dbReference>
<dbReference type="InterPro" id="IPR014284">
    <property type="entry name" value="RNA_pol_sigma-70_dom"/>
</dbReference>
<reference evidence="7 8" key="1">
    <citation type="submission" date="2020-08" db="EMBL/GenBank/DDBJ databases">
        <title>Genomic Encyclopedia of Type Strains, Phase III (KMG-III): the genomes of soil and plant-associated and newly described type strains.</title>
        <authorList>
            <person name="Whitman W."/>
        </authorList>
    </citation>
    <scope>NUCLEOTIDE SEQUENCE [LARGE SCALE GENOMIC DNA]</scope>
    <source>
        <strain evidence="7 8">CECT 8799</strain>
    </source>
</reference>
<accession>A0A7W4WB86</accession>
<evidence type="ECO:0000256" key="1">
    <source>
        <dbReference type="ARBA" id="ARBA00023015"/>
    </source>
</evidence>
<dbReference type="InterPro" id="IPR050239">
    <property type="entry name" value="Sigma-70_RNA_pol_init_factors"/>
</dbReference>
<feature type="domain" description="RNA polymerase sigma-70" evidence="6">
    <location>
        <begin position="186"/>
        <end position="199"/>
    </location>
</feature>
<dbReference type="InterPro" id="IPR000943">
    <property type="entry name" value="RNA_pol_sigma70"/>
</dbReference>
<evidence type="ECO:0000313" key="8">
    <source>
        <dbReference type="Proteomes" id="UP000535937"/>
    </source>
</evidence>
<dbReference type="GO" id="GO:0016987">
    <property type="term" value="F:sigma factor activity"/>
    <property type="evidence" value="ECO:0007669"/>
    <property type="project" value="UniProtKB-KW"/>
</dbReference>
<keyword evidence="1" id="KW-0805">Transcription regulation</keyword>
<dbReference type="InterPro" id="IPR007627">
    <property type="entry name" value="RNA_pol_sigma70_r2"/>
</dbReference>
<organism evidence="7 8">
    <name type="scientific">Microbulbifer rhizosphaerae</name>
    <dbReference type="NCBI Taxonomy" id="1562603"/>
    <lineage>
        <taxon>Bacteria</taxon>
        <taxon>Pseudomonadati</taxon>
        <taxon>Pseudomonadota</taxon>
        <taxon>Gammaproteobacteria</taxon>
        <taxon>Cellvibrionales</taxon>
        <taxon>Microbulbiferaceae</taxon>
        <taxon>Microbulbifer</taxon>
    </lineage>
</organism>
<dbReference type="PRINTS" id="PR00046">
    <property type="entry name" value="SIGMA70FCT"/>
</dbReference>
<evidence type="ECO:0000256" key="2">
    <source>
        <dbReference type="ARBA" id="ARBA00023082"/>
    </source>
</evidence>
<dbReference type="InterPro" id="IPR013324">
    <property type="entry name" value="RNA_pol_sigma_r3/r4-like"/>
</dbReference>
<keyword evidence="4" id="KW-0804">Transcription</keyword>
<dbReference type="Pfam" id="PF04542">
    <property type="entry name" value="Sigma70_r2"/>
    <property type="match status" value="1"/>
</dbReference>
<dbReference type="Gene3D" id="1.20.140.160">
    <property type="match status" value="1"/>
</dbReference>
<dbReference type="Proteomes" id="UP000535937">
    <property type="component" value="Unassembled WGS sequence"/>
</dbReference>
<sequence length="385" mass="44422">MSRENFYSRDEEWLKDTDEQFPRNNLPEEPTGPDVPPDTEPLDPAELSAAEESVSESSSTPMQTYLKHLYRLELLTPEEEHTTTCLLRELEDKLIALLQKRGIELVQLRSEGVEQRGSTGAYDHGLIIARAEDLLAERKLPQRDRSSMQSLLRRFQEQRKKLIQCNLRLVIAIAKRFRNPSVPFIDLIQEGNVGLMKAIERFKPQMGYRFSTYAYWWIQQEIQLALRRNDDLVRQPANVQDDLRAIYRAIGQVRAEGLPASDENLAKYTGLDLERVQSLLKLPGPTGSLDEPVTDDQNSTRLDYAPADELFNTDELVTNQELAQRLREAVARLPARQRTVLNLRYGLVSDRDCSFRVIGEQLGLSQERARQLHSDALRQLKRQWR</sequence>
<keyword evidence="2" id="KW-0731">Sigma factor</keyword>
<dbReference type="SUPFAM" id="SSF88659">
    <property type="entry name" value="Sigma3 and sigma4 domains of RNA polymerase sigma factors"/>
    <property type="match status" value="2"/>
</dbReference>
<proteinExistence type="predicted"/>
<keyword evidence="8" id="KW-1185">Reference proteome</keyword>
<dbReference type="GO" id="GO:0003677">
    <property type="term" value="F:DNA binding"/>
    <property type="evidence" value="ECO:0007669"/>
    <property type="project" value="UniProtKB-KW"/>
</dbReference>
<dbReference type="Pfam" id="PF04545">
    <property type="entry name" value="Sigma70_r4"/>
    <property type="match status" value="1"/>
</dbReference>
<dbReference type="NCBIfam" id="TIGR02937">
    <property type="entry name" value="sigma70-ECF"/>
    <property type="match status" value="1"/>
</dbReference>
<dbReference type="Gene3D" id="1.20.120.1810">
    <property type="match status" value="1"/>
</dbReference>
<feature type="compositionally biased region" description="Low complexity" evidence="5">
    <location>
        <begin position="45"/>
        <end position="59"/>
    </location>
</feature>
<dbReference type="PANTHER" id="PTHR30603:SF47">
    <property type="entry name" value="RNA POLYMERASE SIGMA FACTOR SIGD, CHLOROPLASTIC"/>
    <property type="match status" value="1"/>
</dbReference>
<protein>
    <submittedName>
        <fullName evidence="7">RNA polymerase sigma factor (Sigma-70 family)</fullName>
    </submittedName>
</protein>